<protein>
    <recommendedName>
        <fullName evidence="2">ribonuclease H</fullName>
        <ecNumber evidence="2">3.1.26.4</ecNumber>
    </recommendedName>
</protein>
<evidence type="ECO:0000256" key="5">
    <source>
        <dbReference type="ARBA" id="ARBA00023125"/>
    </source>
</evidence>
<dbReference type="GO" id="GO:0008270">
    <property type="term" value="F:zinc ion binding"/>
    <property type="evidence" value="ECO:0007669"/>
    <property type="project" value="InterPro"/>
</dbReference>
<evidence type="ECO:0000259" key="7">
    <source>
        <dbReference type="PROSITE" id="PS50879"/>
    </source>
</evidence>
<dbReference type="Pfam" id="PF00078">
    <property type="entry name" value="RVT_1"/>
    <property type="match status" value="1"/>
</dbReference>
<dbReference type="InterPro" id="IPR036397">
    <property type="entry name" value="RNaseH_sf"/>
</dbReference>
<dbReference type="GO" id="GO:0019068">
    <property type="term" value="P:virion assembly"/>
    <property type="evidence" value="ECO:0007669"/>
    <property type="project" value="InterPro"/>
</dbReference>
<dbReference type="GO" id="GO:0004190">
    <property type="term" value="F:aspartic-type endopeptidase activity"/>
    <property type="evidence" value="ECO:0007669"/>
    <property type="project" value="UniProtKB-KW"/>
</dbReference>
<dbReference type="Gene3D" id="1.10.375.10">
    <property type="entry name" value="Human Immunodeficiency Virus Type 1 Capsid Protein"/>
    <property type="match status" value="1"/>
</dbReference>
<evidence type="ECO:0000256" key="4">
    <source>
        <dbReference type="ARBA" id="ARBA00022750"/>
    </source>
</evidence>
<feature type="domain" description="RNase H type-1" evidence="7">
    <location>
        <begin position="635"/>
        <end position="751"/>
    </location>
</feature>
<dbReference type="SUPFAM" id="SSF47943">
    <property type="entry name" value="Retrovirus capsid protein, N-terminal core domain"/>
    <property type="match status" value="1"/>
</dbReference>
<dbReference type="Gene3D" id="4.10.60.10">
    <property type="entry name" value="Zinc finger, CCHC-type"/>
    <property type="match status" value="1"/>
</dbReference>
<dbReference type="GO" id="GO:0003677">
    <property type="term" value="F:DNA binding"/>
    <property type="evidence" value="ECO:0007669"/>
    <property type="project" value="UniProtKB-KW"/>
</dbReference>
<evidence type="ECO:0000256" key="3">
    <source>
        <dbReference type="ARBA" id="ARBA00022670"/>
    </source>
</evidence>
<evidence type="ECO:0000256" key="1">
    <source>
        <dbReference type="ARBA" id="ARBA00010879"/>
    </source>
</evidence>
<keyword evidence="3" id="KW-0645">Protease</keyword>
<dbReference type="InterPro" id="IPR041577">
    <property type="entry name" value="RT_RNaseH_2"/>
</dbReference>
<dbReference type="Gene3D" id="3.10.20.370">
    <property type="match status" value="1"/>
</dbReference>
<dbReference type="InterPro" id="IPR002156">
    <property type="entry name" value="RNaseH_domain"/>
</dbReference>
<dbReference type="InterPro" id="IPR001878">
    <property type="entry name" value="Znf_CCHC"/>
</dbReference>
<dbReference type="Proteomes" id="UP000269221">
    <property type="component" value="Unassembled WGS sequence"/>
</dbReference>
<dbReference type="SUPFAM" id="SSF57756">
    <property type="entry name" value="Retrovirus zinc finger-like domains"/>
    <property type="match status" value="1"/>
</dbReference>
<dbReference type="InterPro" id="IPR003036">
    <property type="entry name" value="Gag_P30"/>
</dbReference>
<dbReference type="EC" id="3.1.26.4" evidence="2"/>
<dbReference type="EMBL" id="QRBI01000101">
    <property type="protein sequence ID" value="RMC16799.1"/>
    <property type="molecule type" value="Genomic_DNA"/>
</dbReference>
<dbReference type="Pfam" id="PF00075">
    <property type="entry name" value="RNase_H"/>
    <property type="match status" value="1"/>
</dbReference>
<dbReference type="OrthoDB" id="9950135at2759"/>
<dbReference type="InterPro" id="IPR050462">
    <property type="entry name" value="Retroviral_Gag-Pol_poly"/>
</dbReference>
<keyword evidence="4" id="KW-0064">Aspartyl protease</keyword>
<dbReference type="Gene3D" id="3.30.70.270">
    <property type="match status" value="2"/>
</dbReference>
<feature type="region of interest" description="Disordered" evidence="6">
    <location>
        <begin position="248"/>
        <end position="268"/>
    </location>
</feature>
<evidence type="ECO:0000313" key="8">
    <source>
        <dbReference type="EMBL" id="RMC16799.1"/>
    </source>
</evidence>
<dbReference type="InterPro" id="IPR043128">
    <property type="entry name" value="Rev_trsase/Diguanyl_cyclase"/>
</dbReference>
<dbReference type="SUPFAM" id="SSF56672">
    <property type="entry name" value="DNA/RNA polymerases"/>
    <property type="match status" value="1"/>
</dbReference>
<dbReference type="InterPro" id="IPR000477">
    <property type="entry name" value="RT_dom"/>
</dbReference>
<gene>
    <name evidence="8" type="ORF">DUI87_06393</name>
</gene>
<dbReference type="FunFam" id="3.30.70.270:FF:000020">
    <property type="entry name" value="Transposon Tf2-6 polyprotein-like Protein"/>
    <property type="match status" value="1"/>
</dbReference>
<reference evidence="8 9" key="1">
    <citation type="submission" date="2018-07" db="EMBL/GenBank/DDBJ databases">
        <title>A high quality draft genome assembly of the barn swallow (H. rustica rustica).</title>
        <authorList>
            <person name="Formenti G."/>
            <person name="Chiara M."/>
            <person name="Poveda L."/>
            <person name="Francoijs K.-J."/>
            <person name="Bonisoli-Alquati A."/>
            <person name="Canova L."/>
            <person name="Gianfranceschi L."/>
            <person name="Horner D.S."/>
            <person name="Saino N."/>
        </authorList>
    </citation>
    <scope>NUCLEOTIDE SEQUENCE [LARGE SCALE GENOMIC DNA]</scope>
    <source>
        <strain evidence="8">Chelidonia</strain>
        <tissue evidence="8">Blood</tissue>
    </source>
</reference>
<accession>A0A3M0KU12</accession>
<comment type="caution">
    <text evidence="8">The sequence shown here is derived from an EMBL/GenBank/DDBJ whole genome shotgun (WGS) entry which is preliminary data.</text>
</comment>
<keyword evidence="9" id="KW-1185">Reference proteome</keyword>
<dbReference type="InterPro" id="IPR012337">
    <property type="entry name" value="RNaseH-like_sf"/>
</dbReference>
<evidence type="ECO:0000256" key="2">
    <source>
        <dbReference type="ARBA" id="ARBA00012180"/>
    </source>
</evidence>
<dbReference type="Pfam" id="PF17919">
    <property type="entry name" value="RT_RNaseH_2"/>
    <property type="match status" value="1"/>
</dbReference>
<keyword evidence="4" id="KW-0378">Hydrolase</keyword>
<dbReference type="GO" id="GO:0006259">
    <property type="term" value="P:DNA metabolic process"/>
    <property type="evidence" value="ECO:0007669"/>
    <property type="project" value="UniProtKB-ARBA"/>
</dbReference>
<dbReference type="InterPro" id="IPR008919">
    <property type="entry name" value="Retrov_capsid_N"/>
</dbReference>
<evidence type="ECO:0000256" key="6">
    <source>
        <dbReference type="SAM" id="MobiDB-lite"/>
    </source>
</evidence>
<dbReference type="InterPro" id="IPR036875">
    <property type="entry name" value="Znf_CCHC_sf"/>
</dbReference>
<dbReference type="GO" id="GO:0006508">
    <property type="term" value="P:proteolysis"/>
    <property type="evidence" value="ECO:0007669"/>
    <property type="project" value="UniProtKB-KW"/>
</dbReference>
<evidence type="ECO:0000313" key="9">
    <source>
        <dbReference type="Proteomes" id="UP000269221"/>
    </source>
</evidence>
<dbReference type="SMART" id="SM00343">
    <property type="entry name" value="ZnF_C2HC"/>
    <property type="match status" value="1"/>
</dbReference>
<dbReference type="Pfam" id="PF02093">
    <property type="entry name" value="Gag_p30"/>
    <property type="match status" value="1"/>
</dbReference>
<keyword evidence="5" id="KW-0238">DNA-binding</keyword>
<proteinExistence type="inferred from homology"/>
<comment type="similarity">
    <text evidence="1">Belongs to the beta type-B retroviral polymerase family. HERV class-II K(HML-2) pol subfamily.</text>
</comment>
<dbReference type="Gene3D" id="3.30.420.10">
    <property type="entry name" value="Ribonuclease H-like superfamily/Ribonuclease H"/>
    <property type="match status" value="1"/>
</dbReference>
<dbReference type="SUPFAM" id="SSF53098">
    <property type="entry name" value="Ribonuclease H-like"/>
    <property type="match status" value="1"/>
</dbReference>
<dbReference type="InterPro" id="IPR043502">
    <property type="entry name" value="DNA/RNA_pol_sf"/>
</dbReference>
<dbReference type="AlphaFoldDB" id="A0A3M0KU12"/>
<dbReference type="GO" id="GO:0004523">
    <property type="term" value="F:RNA-DNA hybrid ribonuclease activity"/>
    <property type="evidence" value="ECO:0007669"/>
    <property type="project" value="UniProtKB-EC"/>
</dbReference>
<dbReference type="STRING" id="333673.A0A3M0KU12"/>
<dbReference type="PANTHER" id="PTHR33166">
    <property type="entry name" value="GAG_P30 DOMAIN-CONTAINING PROTEIN"/>
    <property type="match status" value="1"/>
</dbReference>
<dbReference type="CDD" id="cd09273">
    <property type="entry name" value="RNase_HI_RT_Bel"/>
    <property type="match status" value="1"/>
</dbReference>
<organism evidence="8 9">
    <name type="scientific">Hirundo rustica rustica</name>
    <dbReference type="NCBI Taxonomy" id="333673"/>
    <lineage>
        <taxon>Eukaryota</taxon>
        <taxon>Metazoa</taxon>
        <taxon>Chordata</taxon>
        <taxon>Craniata</taxon>
        <taxon>Vertebrata</taxon>
        <taxon>Euteleostomi</taxon>
        <taxon>Archelosauria</taxon>
        <taxon>Archosauria</taxon>
        <taxon>Dinosauria</taxon>
        <taxon>Saurischia</taxon>
        <taxon>Theropoda</taxon>
        <taxon>Coelurosauria</taxon>
        <taxon>Aves</taxon>
        <taxon>Neognathae</taxon>
        <taxon>Neoaves</taxon>
        <taxon>Telluraves</taxon>
        <taxon>Australaves</taxon>
        <taxon>Passeriformes</taxon>
        <taxon>Sylvioidea</taxon>
        <taxon>Hirundinidae</taxon>
        <taxon>Hirundo</taxon>
    </lineage>
</organism>
<sequence length="840" mass="93832">MLTLRRSSSLAVPAAPASPAVPEVRRASGRPVFGPSSEIWERIAKGYRSDPIGVAKKMKFMIKQHSPDWADLQLLLDALTETEKQLVLKVAGDLAEDDCRTTQEDVKDVFPLQDPGWDPNDDEELGRLKRYQELIVKGLERAIPKPINWSALYAIKQGPSQTPSEFLDHLRDAMHRHTTLDPGSDEGTQQLINLFLGQSTGDIRRKLQKIRGPNSRNLETLLDEAWRVFSNREEGYKQGMKKLAAAVKEGEKGKHGQGPPKQGPPRLGKDQCAFCKKFGHWKNQCPELRKVKKPDGSYRLVQDLRAVNKGYKNSPTIFGEQLAKDLESWEPPPGEGQLLQYVDDLLIATRTQETCVDWTVSLLNFLGLQGYRVSQKKAQMVRQTVIYLGYEVSAGQRTLGQDRKEAICQTPKPQTVKELRTFLGMTGWCRLWIYNYGLLVKPLYALIMEGSRDLQWTKDATRAFNQLKKALMSAPALGLPNVSKPFFLFSHEKQGIALGILAQNLGPYRRAVAYLSKQLDTAAKGWPGCLRAVAAVAINIQEARKFTLGQKMTVLVSHTMSAVLEAKGGHWLSPQRVLKYQAILVEQDDVEIVVTNIVNPASFLSGSMGEPVIHDCLETIEATYSSRPDLKDTPLEDADTWFTDGSSYVKAEIIALIRALELAKGKEINIYTDSRYAFGVVHAHGAIWKERGLLNSQGKSIKHAQEILRLLDAIQLPERVAIMHIKAHQKVSSELEEGNMLADREAKEAAKGEVPNKAVEAALIPDGKVSIEGKPVYNKKDKKLIKVCTEYHKNQTKITPPVPRKAVITKMPAIPEVEEQITPVVTKIGPYAIKKTEFRS</sequence>
<name>A0A3M0KU12_HIRRU</name>
<dbReference type="PROSITE" id="PS50879">
    <property type="entry name" value="RNASE_H_1"/>
    <property type="match status" value="1"/>
</dbReference>